<organism evidence="2 3">
    <name type="scientific">Vitis vinifera</name>
    <name type="common">Grape</name>
    <dbReference type="NCBI Taxonomy" id="29760"/>
    <lineage>
        <taxon>Eukaryota</taxon>
        <taxon>Viridiplantae</taxon>
        <taxon>Streptophyta</taxon>
        <taxon>Embryophyta</taxon>
        <taxon>Tracheophyta</taxon>
        <taxon>Spermatophyta</taxon>
        <taxon>Magnoliopsida</taxon>
        <taxon>eudicotyledons</taxon>
        <taxon>Gunneridae</taxon>
        <taxon>Pentapetalae</taxon>
        <taxon>rosids</taxon>
        <taxon>Vitales</taxon>
        <taxon>Vitaceae</taxon>
        <taxon>Viteae</taxon>
        <taxon>Vitis</taxon>
    </lineage>
</organism>
<dbReference type="AlphaFoldDB" id="A0A438FTE7"/>
<evidence type="ECO:0000313" key="2">
    <source>
        <dbReference type="EMBL" id="RVW63208.1"/>
    </source>
</evidence>
<dbReference type="Proteomes" id="UP000288805">
    <property type="component" value="Unassembled WGS sequence"/>
</dbReference>
<sequence>MGQIPGRPDLGRDSVADNEPNGGNEEVYGDATSMFNGKQPNAEICHGDERVATARVCYGCGVGDHLWRACPLRDADVTLEVPQMGQGGLQDALGDFGAA</sequence>
<comment type="caution">
    <text evidence="2">The sequence shown here is derived from an EMBL/GenBank/DDBJ whole genome shotgun (WGS) entry which is preliminary data.</text>
</comment>
<dbReference type="EMBL" id="QGNW01000746">
    <property type="protein sequence ID" value="RVW63208.1"/>
    <property type="molecule type" value="Genomic_DNA"/>
</dbReference>
<evidence type="ECO:0000256" key="1">
    <source>
        <dbReference type="SAM" id="MobiDB-lite"/>
    </source>
</evidence>
<gene>
    <name evidence="2" type="ORF">CK203_058950</name>
</gene>
<evidence type="ECO:0000313" key="3">
    <source>
        <dbReference type="Proteomes" id="UP000288805"/>
    </source>
</evidence>
<accession>A0A438FTE7</accession>
<proteinExistence type="predicted"/>
<reference evidence="2 3" key="1">
    <citation type="journal article" date="2018" name="PLoS Genet.">
        <title>Population sequencing reveals clonal diversity and ancestral inbreeding in the grapevine cultivar Chardonnay.</title>
        <authorList>
            <person name="Roach M.J."/>
            <person name="Johnson D.L."/>
            <person name="Bohlmann J."/>
            <person name="van Vuuren H.J."/>
            <person name="Jones S.J."/>
            <person name="Pretorius I.S."/>
            <person name="Schmidt S.A."/>
            <person name="Borneman A.R."/>
        </authorList>
    </citation>
    <scope>NUCLEOTIDE SEQUENCE [LARGE SCALE GENOMIC DNA]</scope>
    <source>
        <strain evidence="3">cv. Chardonnay</strain>
        <tissue evidence="2">Leaf</tissue>
    </source>
</reference>
<evidence type="ECO:0008006" key="4">
    <source>
        <dbReference type="Google" id="ProtNLM"/>
    </source>
</evidence>
<feature type="region of interest" description="Disordered" evidence="1">
    <location>
        <begin position="1"/>
        <end position="32"/>
    </location>
</feature>
<protein>
    <recommendedName>
        <fullName evidence="4">CCHC-type domain-containing protein</fullName>
    </recommendedName>
</protein>
<name>A0A438FTE7_VITVI</name>